<evidence type="ECO:0000256" key="4">
    <source>
        <dbReference type="ARBA" id="ARBA00023172"/>
    </source>
</evidence>
<dbReference type="AlphaFoldDB" id="G5K0R9"/>
<keyword evidence="8" id="KW-0347">Helicase</keyword>
<dbReference type="EMBL" id="AEUX02000003">
    <property type="protein sequence ID" value="EHI70545.1"/>
    <property type="molecule type" value="Genomic_DNA"/>
</dbReference>
<comment type="function">
    <text evidence="6">The RuvA-RuvB-RuvC complex processes Holliday junction (HJ) DNA during genetic recombination and DNA repair, while the RuvA-RuvB complex plays an important role in the rescue of blocked DNA replication forks via replication fork reversal (RFR). RuvA specifically binds to HJ cruciform DNA, conferring on it an open structure. The RuvB hexamer acts as an ATP-dependent pump, pulling dsDNA into and through the RuvAB complex. HJ branch migration allows RuvC to scan DNA until it finds its consensus sequence, where it cleaves and resolves the cruciform DNA.</text>
</comment>
<dbReference type="NCBIfam" id="TIGR00084">
    <property type="entry name" value="ruvA"/>
    <property type="match status" value="1"/>
</dbReference>
<dbReference type="Pfam" id="PF14520">
    <property type="entry name" value="HHH_5"/>
    <property type="match status" value="1"/>
</dbReference>
<evidence type="ECO:0000256" key="3">
    <source>
        <dbReference type="ARBA" id="ARBA00023125"/>
    </source>
</evidence>
<feature type="domain" description="Helix-hairpin-helix DNA-binding motif class 1" evidence="7">
    <location>
        <begin position="72"/>
        <end position="91"/>
    </location>
</feature>
<dbReference type="eggNOG" id="COG0632">
    <property type="taxonomic scope" value="Bacteria"/>
</dbReference>
<dbReference type="STRING" id="764299.STRIC_0195"/>
<comment type="subcellular location">
    <subcellularLocation>
        <location evidence="6">Cytoplasm</location>
    </subcellularLocation>
</comment>
<name>G5K0R9_9STRE</name>
<comment type="caution">
    <text evidence="8">The sequence shown here is derived from an EMBL/GenBank/DDBJ whole genome shotgun (WGS) entry which is preliminary data.</text>
</comment>
<dbReference type="SUPFAM" id="SSF50249">
    <property type="entry name" value="Nucleic acid-binding proteins"/>
    <property type="match status" value="1"/>
</dbReference>
<evidence type="ECO:0000256" key="1">
    <source>
        <dbReference type="ARBA" id="ARBA00022490"/>
    </source>
</evidence>
<dbReference type="SMART" id="SM00278">
    <property type="entry name" value="HhH1"/>
    <property type="match status" value="2"/>
</dbReference>
<dbReference type="Gene3D" id="1.10.8.10">
    <property type="entry name" value="DNA helicase RuvA subunit, C-terminal domain"/>
    <property type="match status" value="1"/>
</dbReference>
<sequence>MYDYIKGQLTKITAKYIVIEANGIGYMIHVANPYSFTDSVKQELIVYLHQVIREDAHLLFGFHSEAEKDVFLKLISVSGIGPTTALAIVAVDDNEGLVSAIDNSDIKYLMKFPKIGKKTAQQMVLDLAGKFVEAPKDNTGRQAKSKANGNASLDEAIEALLALGYKASELKKIRAFFEGTNETSEQYIKSALKMLMKG</sequence>
<dbReference type="Gene3D" id="1.10.150.20">
    <property type="entry name" value="5' to 3' exonuclease, C-terminal subdomain"/>
    <property type="match status" value="1"/>
</dbReference>
<dbReference type="OrthoDB" id="5293449at2"/>
<dbReference type="GO" id="GO:0000400">
    <property type="term" value="F:four-way junction DNA binding"/>
    <property type="evidence" value="ECO:0007669"/>
    <property type="project" value="UniProtKB-UniRule"/>
</dbReference>
<reference evidence="8 9" key="1">
    <citation type="journal article" date="2014" name="Int. J. Syst. Evol. Microbiol.">
        <title>Phylogenomics and the dynamic genome evolution of the genus Streptococcus.</title>
        <authorList>
            <consortium name="The Broad Institute Genome Sequencing Platform"/>
            <person name="Richards V.P."/>
            <person name="Palmer S.R."/>
            <person name="Pavinski Bitar P.D."/>
            <person name="Qin X."/>
            <person name="Weinstock G.M."/>
            <person name="Highlander S.K."/>
            <person name="Town C.D."/>
            <person name="Burne R.A."/>
            <person name="Stanhope M.J."/>
        </authorList>
    </citation>
    <scope>NUCLEOTIDE SEQUENCE [LARGE SCALE GENOMIC DNA]</scope>
    <source>
        <strain evidence="8 9">707-05</strain>
    </source>
</reference>
<dbReference type="InterPro" id="IPR036267">
    <property type="entry name" value="RuvA_C_sf"/>
</dbReference>
<comment type="subunit">
    <text evidence="6">Homotetramer. Forms an RuvA(8)-RuvB(12)-Holliday junction (HJ) complex. HJ DNA is sandwiched between 2 RuvA tetramers; dsDNA enters through RuvA and exits via RuvB. An RuvB hexamer assembles on each DNA strand where it exits the tetramer. Each RuvB hexamer is contacted by two RuvA subunits (via domain III) on 2 adjacent RuvB subunits; this complex drives branch migration. In the full resolvosome a probable DNA-RuvA(4)-RuvB(12)-RuvC(2) complex forms which resolves the HJ.</text>
</comment>
<keyword evidence="8" id="KW-0547">Nucleotide-binding</keyword>
<keyword evidence="5 6" id="KW-0234">DNA repair</keyword>
<feature type="region of interest" description="Domain III" evidence="6">
    <location>
        <begin position="148"/>
        <end position="198"/>
    </location>
</feature>
<organism evidence="8 9">
    <name type="scientific">Streptococcus ictaluri 707-05</name>
    <dbReference type="NCBI Taxonomy" id="764299"/>
    <lineage>
        <taxon>Bacteria</taxon>
        <taxon>Bacillati</taxon>
        <taxon>Bacillota</taxon>
        <taxon>Bacilli</taxon>
        <taxon>Lactobacillales</taxon>
        <taxon>Streptococcaceae</taxon>
        <taxon>Streptococcus</taxon>
    </lineage>
</organism>
<keyword evidence="2 6" id="KW-0227">DNA damage</keyword>
<dbReference type="Pfam" id="PF07499">
    <property type="entry name" value="RuvA_C"/>
    <property type="match status" value="1"/>
</dbReference>
<dbReference type="InterPro" id="IPR010994">
    <property type="entry name" value="RuvA_2-like"/>
</dbReference>
<dbReference type="GO" id="GO:0005524">
    <property type="term" value="F:ATP binding"/>
    <property type="evidence" value="ECO:0007669"/>
    <property type="project" value="InterPro"/>
</dbReference>
<keyword evidence="3 6" id="KW-0238">DNA-binding</keyword>
<comment type="caution">
    <text evidence="6">Lacks conserved residue(s) required for the propagation of feature annotation.</text>
</comment>
<keyword evidence="4 6" id="KW-0233">DNA recombination</keyword>
<evidence type="ECO:0000313" key="9">
    <source>
        <dbReference type="Proteomes" id="UP000003330"/>
    </source>
</evidence>
<evidence type="ECO:0000256" key="6">
    <source>
        <dbReference type="HAMAP-Rule" id="MF_00031"/>
    </source>
</evidence>
<comment type="domain">
    <text evidence="6">Has three domains with a flexible linker between the domains II and III and assumes an 'L' shape. Domain III is highly mobile and contacts RuvB.</text>
</comment>
<evidence type="ECO:0000313" key="8">
    <source>
        <dbReference type="EMBL" id="EHI70545.1"/>
    </source>
</evidence>
<keyword evidence="1 6" id="KW-0963">Cytoplasm</keyword>
<dbReference type="CDD" id="cd14332">
    <property type="entry name" value="UBA_RuvA_C"/>
    <property type="match status" value="1"/>
</dbReference>
<dbReference type="GO" id="GO:0016787">
    <property type="term" value="F:hydrolase activity"/>
    <property type="evidence" value="ECO:0007669"/>
    <property type="project" value="UniProtKB-KW"/>
</dbReference>
<dbReference type="GO" id="GO:0048476">
    <property type="term" value="C:Holliday junction resolvase complex"/>
    <property type="evidence" value="ECO:0007669"/>
    <property type="project" value="UniProtKB-UniRule"/>
</dbReference>
<dbReference type="GO" id="GO:0006281">
    <property type="term" value="P:DNA repair"/>
    <property type="evidence" value="ECO:0007669"/>
    <property type="project" value="UniProtKB-UniRule"/>
</dbReference>
<dbReference type="InterPro" id="IPR003583">
    <property type="entry name" value="Hlx-hairpin-Hlx_DNA-bd_motif"/>
</dbReference>
<evidence type="ECO:0000256" key="2">
    <source>
        <dbReference type="ARBA" id="ARBA00022763"/>
    </source>
</evidence>
<feature type="domain" description="Helix-hairpin-helix DNA-binding motif class 1" evidence="7">
    <location>
        <begin position="107"/>
        <end position="126"/>
    </location>
</feature>
<gene>
    <name evidence="6 8" type="primary">ruvA</name>
    <name evidence="8" type="ORF">STRIC_0195</name>
</gene>
<accession>G5K0R9</accession>
<dbReference type="InterPro" id="IPR000085">
    <property type="entry name" value="RuvA"/>
</dbReference>
<dbReference type="GO" id="GO:0005737">
    <property type="term" value="C:cytoplasm"/>
    <property type="evidence" value="ECO:0007669"/>
    <property type="project" value="UniProtKB-SubCell"/>
</dbReference>
<protein>
    <recommendedName>
        <fullName evidence="6">Holliday junction branch migration complex subunit RuvA</fullName>
    </recommendedName>
</protein>
<dbReference type="GO" id="GO:0006310">
    <property type="term" value="P:DNA recombination"/>
    <property type="evidence" value="ECO:0007669"/>
    <property type="project" value="UniProtKB-UniRule"/>
</dbReference>
<dbReference type="SUPFAM" id="SSF47781">
    <property type="entry name" value="RuvA domain 2-like"/>
    <property type="match status" value="1"/>
</dbReference>
<dbReference type="GO" id="GO:0009379">
    <property type="term" value="C:Holliday junction helicase complex"/>
    <property type="evidence" value="ECO:0007669"/>
    <property type="project" value="InterPro"/>
</dbReference>
<dbReference type="RefSeq" id="WP_008087747.1">
    <property type="nucleotide sequence ID" value="NZ_AEUX02000003.1"/>
</dbReference>
<dbReference type="InterPro" id="IPR011114">
    <property type="entry name" value="RuvA_C"/>
</dbReference>
<dbReference type="InterPro" id="IPR012340">
    <property type="entry name" value="NA-bd_OB-fold"/>
</dbReference>
<evidence type="ECO:0000256" key="5">
    <source>
        <dbReference type="ARBA" id="ARBA00023204"/>
    </source>
</evidence>
<keyword evidence="8" id="KW-0378">Hydrolase</keyword>
<evidence type="ECO:0000259" key="7">
    <source>
        <dbReference type="SMART" id="SM00278"/>
    </source>
</evidence>
<dbReference type="SUPFAM" id="SSF46929">
    <property type="entry name" value="DNA helicase RuvA subunit, C-terminal domain"/>
    <property type="match status" value="1"/>
</dbReference>
<keyword evidence="8" id="KW-0067">ATP-binding</keyword>
<dbReference type="Proteomes" id="UP000003330">
    <property type="component" value="Unassembled WGS sequence"/>
</dbReference>
<proteinExistence type="inferred from homology"/>
<dbReference type="InterPro" id="IPR013849">
    <property type="entry name" value="DNA_helicase_Holl-junc_RuvA_I"/>
</dbReference>
<comment type="similarity">
    <text evidence="6">Belongs to the RuvA family.</text>
</comment>
<dbReference type="HAMAP" id="MF_00031">
    <property type="entry name" value="DNA_HJ_migration_RuvA"/>
    <property type="match status" value="1"/>
</dbReference>
<dbReference type="Pfam" id="PF01330">
    <property type="entry name" value="RuvA_N"/>
    <property type="match status" value="1"/>
</dbReference>
<dbReference type="GO" id="GO:0009378">
    <property type="term" value="F:four-way junction helicase activity"/>
    <property type="evidence" value="ECO:0007669"/>
    <property type="project" value="InterPro"/>
</dbReference>
<keyword evidence="9" id="KW-1185">Reference proteome</keyword>
<dbReference type="Gene3D" id="2.40.50.140">
    <property type="entry name" value="Nucleic acid-binding proteins"/>
    <property type="match status" value="1"/>
</dbReference>